<gene>
    <name evidence="1" type="ORF">NCTC8105_02287</name>
</gene>
<reference evidence="1 2" key="1">
    <citation type="submission" date="2018-06" db="EMBL/GenBank/DDBJ databases">
        <authorList>
            <consortium name="Pathogen Informatics"/>
            <person name="Doyle S."/>
        </authorList>
    </citation>
    <scope>NUCLEOTIDE SEQUENCE [LARGE SCALE GENOMIC DNA]</scope>
    <source>
        <strain evidence="1 2">NCTC8105</strain>
    </source>
</reference>
<organism evidence="1 2">
    <name type="scientific">Hafnia alvei</name>
    <dbReference type="NCBI Taxonomy" id="569"/>
    <lineage>
        <taxon>Bacteria</taxon>
        <taxon>Pseudomonadati</taxon>
        <taxon>Pseudomonadota</taxon>
        <taxon>Gammaproteobacteria</taxon>
        <taxon>Enterobacterales</taxon>
        <taxon>Hafniaceae</taxon>
        <taxon>Hafnia</taxon>
    </lineage>
</organism>
<proteinExistence type="predicted"/>
<name>A0A377PIK0_HAFAL</name>
<dbReference type="AlphaFoldDB" id="A0A377PIK0"/>
<dbReference type="EMBL" id="UGHP01000001">
    <property type="protein sequence ID" value="STQ80175.1"/>
    <property type="molecule type" value="Genomic_DNA"/>
</dbReference>
<accession>A0A377PIK0</accession>
<dbReference type="Proteomes" id="UP000254821">
    <property type="component" value="Unassembled WGS sequence"/>
</dbReference>
<evidence type="ECO:0000313" key="2">
    <source>
        <dbReference type="Proteomes" id="UP000254821"/>
    </source>
</evidence>
<protein>
    <submittedName>
        <fullName evidence="1">Uncharacterized protein</fullName>
    </submittedName>
</protein>
<evidence type="ECO:0000313" key="1">
    <source>
        <dbReference type="EMBL" id="STQ80175.1"/>
    </source>
</evidence>
<sequence>MPIATVEINLEPVHSWKFHSVKDKSYRSVGVSLYTHRRGYAAVAWFSSSIMQMGTVSCRMDSRDMLFKMGFKNRIYLRA</sequence>